<dbReference type="GO" id="GO:0005829">
    <property type="term" value="C:cytosol"/>
    <property type="evidence" value="ECO:0007669"/>
    <property type="project" value="TreeGrafter"/>
</dbReference>
<dbReference type="GO" id="GO:0070012">
    <property type="term" value="F:oligopeptidase activity"/>
    <property type="evidence" value="ECO:0007669"/>
    <property type="project" value="TreeGrafter"/>
</dbReference>
<keyword evidence="12" id="KW-1185">Reference proteome</keyword>
<dbReference type="PROSITE" id="PS00708">
    <property type="entry name" value="PRO_ENDOPEP_SER"/>
    <property type="match status" value="1"/>
</dbReference>
<dbReference type="SUPFAM" id="SSF50993">
    <property type="entry name" value="Peptidase/esterase 'gauge' domain"/>
    <property type="match status" value="1"/>
</dbReference>
<dbReference type="GO" id="GO:0006508">
    <property type="term" value="P:proteolysis"/>
    <property type="evidence" value="ECO:0007669"/>
    <property type="project" value="UniProtKB-KW"/>
</dbReference>
<feature type="domain" description="Peptidase S9A N-terminal" evidence="10">
    <location>
        <begin position="28"/>
        <end position="424"/>
    </location>
</feature>
<dbReference type="InterPro" id="IPR002471">
    <property type="entry name" value="Pept_S9_AS"/>
</dbReference>
<accession>A0A9J6ZSB0</accession>
<dbReference type="EMBL" id="CP098400">
    <property type="protein sequence ID" value="URW80494.1"/>
    <property type="molecule type" value="Genomic_DNA"/>
</dbReference>
<dbReference type="PANTHER" id="PTHR42881:SF2">
    <property type="entry name" value="PROLYL ENDOPEPTIDASE"/>
    <property type="match status" value="1"/>
</dbReference>
<comment type="catalytic activity">
    <reaction evidence="1">
        <text>Hydrolysis of Pro-|-Xaa &gt;&gt; Ala-|-Xaa in oligopeptides.</text>
        <dbReference type="EC" id="3.4.21.26"/>
    </reaction>
</comment>
<dbReference type="SUPFAM" id="SSF53474">
    <property type="entry name" value="alpha/beta-Hydrolases"/>
    <property type="match status" value="1"/>
</dbReference>
<evidence type="ECO:0000259" key="9">
    <source>
        <dbReference type="Pfam" id="PF00326"/>
    </source>
</evidence>
<evidence type="ECO:0000313" key="12">
    <source>
        <dbReference type="Proteomes" id="UP001056426"/>
    </source>
</evidence>
<gene>
    <name evidence="11" type="ORF">M9189_03900</name>
</gene>
<evidence type="ECO:0000256" key="2">
    <source>
        <dbReference type="ARBA" id="ARBA00005228"/>
    </source>
</evidence>
<dbReference type="KEGG" id="alkq:M9189_03900"/>
<feature type="domain" description="Peptidase S9 prolyl oligopeptidase catalytic" evidence="9">
    <location>
        <begin position="486"/>
        <end position="700"/>
    </location>
</feature>
<evidence type="ECO:0000256" key="7">
    <source>
        <dbReference type="ARBA" id="ARBA00060121"/>
    </source>
</evidence>
<dbReference type="FunFam" id="3.40.50.1820:FF:000005">
    <property type="entry name" value="Prolyl endopeptidase"/>
    <property type="match status" value="1"/>
</dbReference>
<dbReference type="PRINTS" id="PR00862">
    <property type="entry name" value="PROLIGOPTASE"/>
</dbReference>
<evidence type="ECO:0000256" key="1">
    <source>
        <dbReference type="ARBA" id="ARBA00001070"/>
    </source>
</evidence>
<keyword evidence="5" id="KW-0378">Hydrolase</keyword>
<dbReference type="RefSeq" id="WP_250724750.1">
    <property type="nucleotide sequence ID" value="NZ_CP098400.1"/>
</dbReference>
<evidence type="ECO:0000256" key="6">
    <source>
        <dbReference type="ARBA" id="ARBA00022825"/>
    </source>
</evidence>
<dbReference type="Proteomes" id="UP001056426">
    <property type="component" value="Chromosome"/>
</dbReference>
<dbReference type="AlphaFoldDB" id="A0A9J6ZSB0"/>
<dbReference type="Pfam" id="PF00326">
    <property type="entry name" value="Peptidase_S9"/>
    <property type="match status" value="1"/>
</dbReference>
<dbReference type="InterPro" id="IPR002470">
    <property type="entry name" value="Peptidase_S9A"/>
</dbReference>
<evidence type="ECO:0000256" key="4">
    <source>
        <dbReference type="ARBA" id="ARBA00022670"/>
    </source>
</evidence>
<keyword evidence="6" id="KW-0720">Serine protease</keyword>
<sequence>MKNSLIISIIALPMLFACNEQPKRLAYPETSTVDTVDVYFGTEVPDPYRWLEDANSEATKQWVEAQNAVTNDFLAQIPFRNAIKERLSEVWNYATQSVPQKKGDKLFYYRHDGKQNHAVLYVKSIKDSIEKVLIDPNLFSEDGTVSLGSASISPDGKYVAYEKSSGGSDWREVFVRYVETGTDLDDHLKWVKFSALAWDAEGFYYSRYDEPKAGSELSGSNQYQKLFYHKLNTTQAEDKLIYEDKDNPSYMFSGETDDEFNYLFLYVSSSTNGNRLLIKDLKKNSDWKLADPDFDTATGFVGKSRGKILVLTNTDAQRYRLMAIDPANPAVENWKEVIPESDGVLSGVALSKDYIIANYMVDVQSRIKLFNHKGEFIRDLEMPGIATISGITVPKGENRFYFNYTSYTTPSRILIYDIESGELTEDFEPKVDFNPEDYEVKMVFIDAEDGAKVPISIVYKKDIVLDGTNPTLLYGYGGFNVVYPPRFDARLVPWLENGGIYVNAHIRGGGEYGDEWYKAGTKLSKKRVFEDFIIAARYLIDNQYTSSEKLAIYGGSNGGLLVGAVANMEPGLFKVALPAVGVMDMLRYHLFTIGWAWAGDYGRSDDSEEMFGYLYSYSPLHNIPKGDIFPATLVTTADHDDRVVPAHSFKYIAQLQKNYSGNNPVLIRIDTRAGHGAGKPLSMQIEEVADRWAFTLYNMGETYGK</sequence>
<name>A0A9J6ZSB0_9BACT</name>
<dbReference type="EC" id="3.4.21.26" evidence="3"/>
<evidence type="ECO:0000256" key="3">
    <source>
        <dbReference type="ARBA" id="ARBA00011897"/>
    </source>
</evidence>
<dbReference type="InterPro" id="IPR029058">
    <property type="entry name" value="AB_hydrolase_fold"/>
</dbReference>
<dbReference type="PROSITE" id="PS51257">
    <property type="entry name" value="PROKAR_LIPOPROTEIN"/>
    <property type="match status" value="1"/>
</dbReference>
<dbReference type="Gene3D" id="2.130.10.120">
    <property type="entry name" value="Prolyl oligopeptidase, N-terminal domain"/>
    <property type="match status" value="1"/>
</dbReference>
<reference evidence="11" key="2">
    <citation type="submission" date="2022-06" db="EMBL/GenBank/DDBJ databases">
        <title>Xiashengella guii gen. nov. sp. nov., a bacterium isolated form anaerobic digestion tank.</title>
        <authorList>
            <person name="Huang H."/>
        </authorList>
    </citation>
    <scope>NUCLEOTIDE SEQUENCE</scope>
    <source>
        <strain evidence="11">Ai-910</strain>
    </source>
</reference>
<dbReference type="InterPro" id="IPR001375">
    <property type="entry name" value="Peptidase_S9_cat"/>
</dbReference>
<dbReference type="Gene3D" id="3.40.50.1820">
    <property type="entry name" value="alpha/beta hydrolase"/>
    <property type="match status" value="1"/>
</dbReference>
<dbReference type="InterPro" id="IPR023302">
    <property type="entry name" value="Pept_S9A_N"/>
</dbReference>
<organism evidence="11 12">
    <name type="scientific">Xiashengella succiniciproducens</name>
    <dbReference type="NCBI Taxonomy" id="2949635"/>
    <lineage>
        <taxon>Bacteria</taxon>
        <taxon>Pseudomonadati</taxon>
        <taxon>Bacteroidota</taxon>
        <taxon>Bacteroidia</taxon>
        <taxon>Marinilabiliales</taxon>
        <taxon>Marinilabiliaceae</taxon>
        <taxon>Xiashengella</taxon>
    </lineage>
</organism>
<dbReference type="PANTHER" id="PTHR42881">
    <property type="entry name" value="PROLYL ENDOPEPTIDASE"/>
    <property type="match status" value="1"/>
</dbReference>
<evidence type="ECO:0000256" key="5">
    <source>
        <dbReference type="ARBA" id="ARBA00022801"/>
    </source>
</evidence>
<evidence type="ECO:0000313" key="11">
    <source>
        <dbReference type="EMBL" id="URW80494.1"/>
    </source>
</evidence>
<dbReference type="GO" id="GO:0004252">
    <property type="term" value="F:serine-type endopeptidase activity"/>
    <property type="evidence" value="ECO:0007669"/>
    <property type="project" value="UniProtKB-EC"/>
</dbReference>
<evidence type="ECO:0000259" key="10">
    <source>
        <dbReference type="Pfam" id="PF02897"/>
    </source>
</evidence>
<reference evidence="11" key="1">
    <citation type="submission" date="2022-05" db="EMBL/GenBank/DDBJ databases">
        <authorList>
            <person name="Sun X."/>
        </authorList>
    </citation>
    <scope>NUCLEOTIDE SEQUENCE</scope>
    <source>
        <strain evidence="11">Ai-910</strain>
    </source>
</reference>
<dbReference type="Pfam" id="PF02897">
    <property type="entry name" value="Peptidase_S9_N"/>
    <property type="match status" value="1"/>
</dbReference>
<dbReference type="InterPro" id="IPR051167">
    <property type="entry name" value="Prolyl_oligopep/macrocyclase"/>
</dbReference>
<evidence type="ECO:0000256" key="8">
    <source>
        <dbReference type="ARBA" id="ARBA00081187"/>
    </source>
</evidence>
<keyword evidence="4" id="KW-0645">Protease</keyword>
<proteinExistence type="inferred from homology"/>
<comment type="function">
    <text evidence="7">Cleaves peptide bonds on the C-terminal side of prolyl residues within peptides that are up to approximately 30 amino acids long. Has an absolute requirement for an X-Pro bond in the trans configuration immediately preceding the Pro-Y scissible bond.</text>
</comment>
<protein>
    <recommendedName>
        <fullName evidence="3">prolyl oligopeptidase</fullName>
        <ecNumber evidence="3">3.4.21.26</ecNumber>
    </recommendedName>
    <alternativeName>
        <fullName evidence="8">Proline-specific endopeptidase</fullName>
    </alternativeName>
</protein>
<comment type="similarity">
    <text evidence="2">Belongs to the peptidase S9A family.</text>
</comment>